<dbReference type="OrthoDB" id="9771806at2"/>
<dbReference type="InterPro" id="IPR020541">
    <property type="entry name" value="Chorismate_synthase_CS"/>
</dbReference>
<feature type="binding site" evidence="11">
    <location>
        <position position="40"/>
    </location>
    <ligand>
        <name>NADP(+)</name>
        <dbReference type="ChEBI" id="CHEBI:58349"/>
    </ligand>
</feature>
<name>I7KJA5_9CORY</name>
<dbReference type="GO" id="GO:0010181">
    <property type="term" value="F:FMN binding"/>
    <property type="evidence" value="ECO:0007669"/>
    <property type="project" value="TreeGrafter"/>
</dbReference>
<dbReference type="PROSITE" id="PS00789">
    <property type="entry name" value="CHORISMATE_SYNTHASE_3"/>
    <property type="match status" value="1"/>
</dbReference>
<evidence type="ECO:0000256" key="1">
    <source>
        <dbReference type="ARBA" id="ARBA00005044"/>
    </source>
</evidence>
<evidence type="ECO:0000256" key="2">
    <source>
        <dbReference type="ARBA" id="ARBA00008014"/>
    </source>
</evidence>
<feature type="binding site" evidence="11">
    <location>
        <begin position="140"/>
        <end position="142"/>
    </location>
    <ligand>
        <name>FMN</name>
        <dbReference type="ChEBI" id="CHEBI:58210"/>
    </ligand>
</feature>
<dbReference type="HOGENOM" id="CLU_034547_2_0_11"/>
<dbReference type="GO" id="GO:0005829">
    <property type="term" value="C:cytosol"/>
    <property type="evidence" value="ECO:0007669"/>
    <property type="project" value="TreeGrafter"/>
</dbReference>
<keyword evidence="15" id="KW-1185">Reference proteome</keyword>
<comment type="cofactor">
    <cofactor evidence="11 12">
        <name>FMNH2</name>
        <dbReference type="ChEBI" id="CHEBI:57618"/>
    </cofactor>
    <text evidence="11 12">Reduced FMN (FMNH(2)).</text>
</comment>
<keyword evidence="9 11" id="KW-0057">Aromatic amino acid biosynthesis</keyword>
<gene>
    <name evidence="11 13" type="primary">aroC</name>
    <name evidence="13" type="ORF">BN46_0753</name>
    <name evidence="14" type="ORF">HMPREF9719_00752</name>
</gene>
<dbReference type="NCBIfam" id="TIGR00033">
    <property type="entry name" value="aroC"/>
    <property type="match status" value="1"/>
</dbReference>
<evidence type="ECO:0000256" key="5">
    <source>
        <dbReference type="ARBA" id="ARBA00022630"/>
    </source>
</evidence>
<evidence type="ECO:0000313" key="13">
    <source>
        <dbReference type="EMBL" id="CCI83485.1"/>
    </source>
</evidence>
<feature type="binding site" evidence="11">
    <location>
        <begin position="261"/>
        <end position="262"/>
    </location>
    <ligand>
        <name>FMN</name>
        <dbReference type="ChEBI" id="CHEBI:58210"/>
    </ligand>
</feature>
<dbReference type="EMBL" id="AHAE01000034">
    <property type="protein sequence ID" value="EJZ82335.1"/>
    <property type="molecule type" value="Genomic_DNA"/>
</dbReference>
<dbReference type="HAMAP" id="MF_00300">
    <property type="entry name" value="Chorismate_synth"/>
    <property type="match status" value="1"/>
</dbReference>
<keyword evidence="4 11" id="KW-0028">Amino-acid biosynthesis</keyword>
<comment type="catalytic activity">
    <reaction evidence="11 12">
        <text>5-O-(1-carboxyvinyl)-3-phosphoshikimate = chorismate + phosphate</text>
        <dbReference type="Rhea" id="RHEA:21020"/>
        <dbReference type="ChEBI" id="CHEBI:29748"/>
        <dbReference type="ChEBI" id="CHEBI:43474"/>
        <dbReference type="ChEBI" id="CHEBI:57701"/>
        <dbReference type="EC" id="4.2.3.5"/>
    </reaction>
</comment>
<comment type="function">
    <text evidence="11">Catalyzes the anti-1,4-elimination of the C-3 phosphate and the C-6 proR hydrogen from 5-enolpyruvylshikimate-3-phosphate (EPSP) to yield chorismate, which is the branch point compound that serves as the starting substrate for the three terminal pathways of aromatic amino acid biosynthesis. This reaction introduces a second double bond into the aromatic ring system.</text>
</comment>
<dbReference type="PANTHER" id="PTHR21085:SF0">
    <property type="entry name" value="CHORISMATE SYNTHASE"/>
    <property type="match status" value="1"/>
</dbReference>
<dbReference type="EMBL" id="CAJZ01000108">
    <property type="protein sequence ID" value="CCI83485.1"/>
    <property type="molecule type" value="Genomic_DNA"/>
</dbReference>
<evidence type="ECO:0000256" key="11">
    <source>
        <dbReference type="HAMAP-Rule" id="MF_00300"/>
    </source>
</evidence>
<comment type="similarity">
    <text evidence="2 11 12">Belongs to the chorismate synthase family.</text>
</comment>
<dbReference type="CDD" id="cd07304">
    <property type="entry name" value="Chorismate_synthase"/>
    <property type="match status" value="1"/>
</dbReference>
<evidence type="ECO:0000256" key="7">
    <source>
        <dbReference type="ARBA" id="ARBA00022827"/>
    </source>
</evidence>
<dbReference type="GO" id="GO:0004107">
    <property type="term" value="F:chorismate synthase activity"/>
    <property type="evidence" value="ECO:0007669"/>
    <property type="project" value="UniProtKB-UniRule"/>
</dbReference>
<feature type="binding site" evidence="11">
    <location>
        <position position="346"/>
    </location>
    <ligand>
        <name>FMN</name>
        <dbReference type="ChEBI" id="CHEBI:58210"/>
    </ligand>
</feature>
<comment type="pathway">
    <text evidence="1 11 12">Metabolic intermediate biosynthesis; chorismate biosynthesis; chorismate from D-erythrose 4-phosphate and phosphoenolpyruvate: step 7/7.</text>
</comment>
<dbReference type="AlphaFoldDB" id="I7KJA5"/>
<dbReference type="PATRIC" id="fig|883169.3.peg.720"/>
<feature type="binding site" evidence="11">
    <location>
        <position position="46"/>
    </location>
    <ligand>
        <name>NADP(+)</name>
        <dbReference type="ChEBI" id="CHEBI:58349"/>
    </ligand>
</feature>
<evidence type="ECO:0000256" key="3">
    <source>
        <dbReference type="ARBA" id="ARBA00013036"/>
    </source>
</evidence>
<evidence type="ECO:0000256" key="8">
    <source>
        <dbReference type="ARBA" id="ARBA00022857"/>
    </source>
</evidence>
<dbReference type="eggNOG" id="COG0082">
    <property type="taxonomic scope" value="Bacteria"/>
</dbReference>
<dbReference type="PIRSF" id="PIRSF001456">
    <property type="entry name" value="Chorismate_synth"/>
    <property type="match status" value="1"/>
</dbReference>
<comment type="caution">
    <text evidence="13">The sequence shown here is derived from an EMBL/GenBank/DDBJ whole genome shotgun (WGS) entry which is preliminary data.</text>
</comment>
<evidence type="ECO:0000256" key="4">
    <source>
        <dbReference type="ARBA" id="ARBA00022605"/>
    </source>
</evidence>
<protein>
    <recommendedName>
        <fullName evidence="3 11">Chorismate synthase</fullName>
        <shortName evidence="11">CS</shortName>
        <ecNumber evidence="3 11">4.2.3.5</ecNumber>
    </recommendedName>
    <alternativeName>
        <fullName evidence="11">5-enolpyruvylshikimate-3-phosphate phospholyase</fullName>
    </alternativeName>
</protein>
<keyword evidence="7 11" id="KW-0274">FAD</keyword>
<evidence type="ECO:0000256" key="10">
    <source>
        <dbReference type="ARBA" id="ARBA00023239"/>
    </source>
</evidence>
<dbReference type="Pfam" id="PF01264">
    <property type="entry name" value="Chorismate_synt"/>
    <property type="match status" value="1"/>
</dbReference>
<keyword evidence="8 11" id="KW-0521">NADP</keyword>
<dbReference type="Gene3D" id="3.60.150.10">
    <property type="entry name" value="Chorismate synthase AroC"/>
    <property type="match status" value="1"/>
</dbReference>
<dbReference type="SUPFAM" id="SSF103263">
    <property type="entry name" value="Chorismate synthase, AroC"/>
    <property type="match status" value="1"/>
</dbReference>
<dbReference type="InterPro" id="IPR035904">
    <property type="entry name" value="Chorismate_synth_AroC_sf"/>
</dbReference>
<reference evidence="14 15" key="2">
    <citation type="submission" date="2012-08" db="EMBL/GenBank/DDBJ databases">
        <title>The Genome Sequence of Turicella otitidis ATCC 51513.</title>
        <authorList>
            <consortium name="The Broad Institute Genome Sequencing Platform"/>
            <person name="Earl A."/>
            <person name="Ward D."/>
            <person name="Feldgarden M."/>
            <person name="Gevers D."/>
            <person name="Huys G."/>
            <person name="Walker B."/>
            <person name="Young S.K."/>
            <person name="Zeng Q."/>
            <person name="Gargeya S."/>
            <person name="Fitzgerald M."/>
            <person name="Haas B."/>
            <person name="Abouelleil A."/>
            <person name="Alvarado L."/>
            <person name="Arachchi H.M."/>
            <person name="Berlin A.M."/>
            <person name="Chapman S.B."/>
            <person name="Goldberg J."/>
            <person name="Griggs A."/>
            <person name="Gujja S."/>
            <person name="Hansen M."/>
            <person name="Howarth C."/>
            <person name="Imamovic A."/>
            <person name="Larimer J."/>
            <person name="McCowen C."/>
            <person name="Montmayeur A."/>
            <person name="Murphy C."/>
            <person name="Neiman D."/>
            <person name="Pearson M."/>
            <person name="Priest M."/>
            <person name="Roberts A."/>
            <person name="Saif S."/>
            <person name="Shea T."/>
            <person name="Sisk P."/>
            <person name="Sykes S."/>
            <person name="Wortman J."/>
            <person name="Nusbaum C."/>
            <person name="Birren B."/>
        </authorList>
    </citation>
    <scope>NUCLEOTIDE SEQUENCE [LARGE SCALE GENOMIC DNA]</scope>
    <source>
        <strain evidence="14 15">ATCC 51513</strain>
    </source>
</reference>
<dbReference type="GO" id="GO:0008652">
    <property type="term" value="P:amino acid biosynthetic process"/>
    <property type="evidence" value="ECO:0007669"/>
    <property type="project" value="UniProtKB-KW"/>
</dbReference>
<dbReference type="STRING" id="29321.AAV33_02195"/>
<dbReference type="InterPro" id="IPR000453">
    <property type="entry name" value="Chorismate_synth"/>
</dbReference>
<sequence length="408" mass="42932">MLEWKTAGESHGQALVALVEHAPAGVSVTSGDIAHHLARRRLGYGRGARMSFEKDRVTLLSGVRFGKTLGSPLAIVIGNTEWPKWETIMSPDPVDESDPEVAAALDSGRGAKLARPRPGHADFAGMVKYGFDEARPVLERSSARETAARVAAGAVARAILRETLGVEVFSHVVSIGESEPYRGPAPGFSDLEAIDASPVRAFDESAEEDMVSRIKDAKKAGDTLGGVVEVRVAGLPIGLGAHTSWSDRLDGQLAQALMSIQSVKAVEIGDGFLEARRRGSAAHDEIRREGGNVARDTNRAGGLEGGMTNGEDLVVRVGFKPISTVPRALSTIDMSSGADAKAIHQRSDVCAVPAGGVVAEAMVALILARAVLEKFGGDSVEQTARAVADYRSGVERRLAFARGEGAES</sequence>
<dbReference type="PANTHER" id="PTHR21085">
    <property type="entry name" value="CHORISMATE SYNTHASE"/>
    <property type="match status" value="1"/>
</dbReference>
<comment type="subunit">
    <text evidence="11">Homotetramer.</text>
</comment>
<feature type="binding site" evidence="11">
    <location>
        <position position="305"/>
    </location>
    <ligand>
        <name>FMN</name>
        <dbReference type="ChEBI" id="CHEBI:58210"/>
    </ligand>
</feature>
<organism evidence="13 16">
    <name type="scientific">Corynebacterium otitidis ATCC 51513</name>
    <dbReference type="NCBI Taxonomy" id="883169"/>
    <lineage>
        <taxon>Bacteria</taxon>
        <taxon>Bacillati</taxon>
        <taxon>Actinomycetota</taxon>
        <taxon>Actinomycetes</taxon>
        <taxon>Mycobacteriales</taxon>
        <taxon>Corynebacteriaceae</taxon>
        <taxon>Corynebacterium</taxon>
    </lineage>
</organism>
<dbReference type="PROSITE" id="PS00788">
    <property type="entry name" value="CHORISMATE_SYNTHASE_2"/>
    <property type="match status" value="1"/>
</dbReference>
<reference evidence="13 16" key="1">
    <citation type="journal article" date="2012" name="J. Bacteriol.">
        <title>Draft Genome Sequence of Turicella otitidis ATCC 51513, Isolated from Middle Ear Fluid from a Child with Otitis Media.</title>
        <authorList>
            <person name="Brinkrolf K."/>
            <person name="Schneider J."/>
            <person name="Knecht M."/>
            <person name="Ruckert C."/>
            <person name="Tauch A."/>
        </authorList>
    </citation>
    <scope>NUCLEOTIDE SEQUENCE [LARGE SCALE GENOMIC DNA]</scope>
    <source>
        <strain evidence="13 16">ATCC 51513</strain>
    </source>
</reference>
<evidence type="ECO:0000313" key="14">
    <source>
        <dbReference type="EMBL" id="EJZ82335.1"/>
    </source>
</evidence>
<dbReference type="GO" id="GO:0009073">
    <property type="term" value="P:aromatic amino acid family biosynthetic process"/>
    <property type="evidence" value="ECO:0007669"/>
    <property type="project" value="UniProtKB-KW"/>
</dbReference>
<proteinExistence type="inferred from homology"/>
<dbReference type="RefSeq" id="WP_004600642.1">
    <property type="nucleotide sequence ID" value="NZ_HF541866.1"/>
</dbReference>
<dbReference type="Proteomes" id="UP000006078">
    <property type="component" value="Unassembled WGS sequence"/>
</dbReference>
<dbReference type="GO" id="GO:0009423">
    <property type="term" value="P:chorismate biosynthetic process"/>
    <property type="evidence" value="ECO:0007669"/>
    <property type="project" value="UniProtKB-UniRule"/>
</dbReference>
<dbReference type="EC" id="4.2.3.5" evidence="3 11"/>
<dbReference type="PROSITE" id="PS00787">
    <property type="entry name" value="CHORISMATE_SYNTHASE_1"/>
    <property type="match status" value="1"/>
</dbReference>
<keyword evidence="6 11" id="KW-0288">FMN</keyword>
<dbReference type="UniPathway" id="UPA00053">
    <property type="reaction ID" value="UER00090"/>
</dbReference>
<dbReference type="FunFam" id="3.60.150.10:FF:000002">
    <property type="entry name" value="Chorismate synthase"/>
    <property type="match status" value="1"/>
</dbReference>
<evidence type="ECO:0000313" key="15">
    <source>
        <dbReference type="Proteomes" id="UP000006078"/>
    </source>
</evidence>
<evidence type="ECO:0000256" key="6">
    <source>
        <dbReference type="ARBA" id="ARBA00022643"/>
    </source>
</evidence>
<feature type="binding site" evidence="11">
    <location>
        <begin position="320"/>
        <end position="324"/>
    </location>
    <ligand>
        <name>FMN</name>
        <dbReference type="ChEBI" id="CHEBI:58210"/>
    </ligand>
</feature>
<dbReference type="Proteomes" id="UP000011016">
    <property type="component" value="Unassembled WGS sequence"/>
</dbReference>
<evidence type="ECO:0000313" key="16">
    <source>
        <dbReference type="Proteomes" id="UP000011016"/>
    </source>
</evidence>
<evidence type="ECO:0000256" key="12">
    <source>
        <dbReference type="RuleBase" id="RU000605"/>
    </source>
</evidence>
<dbReference type="NCBIfam" id="NF003793">
    <property type="entry name" value="PRK05382.1"/>
    <property type="match status" value="1"/>
</dbReference>
<keyword evidence="5 11" id="KW-0285">Flavoprotein</keyword>
<evidence type="ECO:0000256" key="9">
    <source>
        <dbReference type="ARBA" id="ARBA00023141"/>
    </source>
</evidence>
<keyword evidence="10 11" id="KW-0456">Lyase</keyword>
<accession>I7KJA5</accession>